<evidence type="ECO:0000256" key="1">
    <source>
        <dbReference type="SAM" id="MobiDB-lite"/>
    </source>
</evidence>
<reference evidence="2 3" key="1">
    <citation type="journal article" date="2020" name="ISME J.">
        <title>Uncovering the hidden diversity of litter-decomposition mechanisms in mushroom-forming fungi.</title>
        <authorList>
            <person name="Floudas D."/>
            <person name="Bentzer J."/>
            <person name="Ahren D."/>
            <person name="Johansson T."/>
            <person name="Persson P."/>
            <person name="Tunlid A."/>
        </authorList>
    </citation>
    <scope>NUCLEOTIDE SEQUENCE [LARGE SCALE GENOMIC DNA]</scope>
    <source>
        <strain evidence="2 3">CBS 175.51</strain>
    </source>
</reference>
<feature type="region of interest" description="Disordered" evidence="1">
    <location>
        <begin position="1"/>
        <end position="26"/>
    </location>
</feature>
<dbReference type="Proteomes" id="UP000541558">
    <property type="component" value="Unassembled WGS sequence"/>
</dbReference>
<feature type="compositionally biased region" description="Low complexity" evidence="1">
    <location>
        <begin position="179"/>
        <end position="197"/>
    </location>
</feature>
<gene>
    <name evidence="2" type="ORF">D9611_006927</name>
</gene>
<feature type="compositionally biased region" description="Polar residues" evidence="1">
    <location>
        <begin position="210"/>
        <end position="220"/>
    </location>
</feature>
<feature type="compositionally biased region" description="Low complexity" evidence="1">
    <location>
        <begin position="105"/>
        <end position="125"/>
    </location>
</feature>
<dbReference type="OrthoDB" id="2526979at2759"/>
<comment type="caution">
    <text evidence="2">The sequence shown here is derived from an EMBL/GenBank/DDBJ whole genome shotgun (WGS) entry which is preliminary data.</text>
</comment>
<protein>
    <submittedName>
        <fullName evidence="2">Uncharacterized protein</fullName>
    </submittedName>
</protein>
<dbReference type="AlphaFoldDB" id="A0A8H5AZR0"/>
<sequence length="278" mass="29125">MSISIPLPRSFHSGEPESHTSHMQGRWNPRARTLSMCSTSSSAASSAYSVSRAPTAILTSLPKALPDLDTETSEFAWGAFAPSSHHRSGLGASTTLLRFVQASPGSSRTPAGTGASSSSKGTGTRPVLSNSFASEKRVRKSVKFNLQPLVLNAAGSARSKSPLSSSPPAHGIMRAVKMAPSPSSSDSSASSSRSPSPGRGGPESDDDDVSPSTHLLHPTSTALHPVLARVERSSKFCAGKMVCATCSKPGRDYPACGKCQKMWCSRECRLQGGKRHIC</sequence>
<evidence type="ECO:0000313" key="3">
    <source>
        <dbReference type="Proteomes" id="UP000541558"/>
    </source>
</evidence>
<feature type="region of interest" description="Disordered" evidence="1">
    <location>
        <begin position="102"/>
        <end position="132"/>
    </location>
</feature>
<proteinExistence type="predicted"/>
<name>A0A8H5AZR0_9AGAR</name>
<keyword evidence="3" id="KW-1185">Reference proteome</keyword>
<dbReference type="EMBL" id="JAACJK010000222">
    <property type="protein sequence ID" value="KAF5314075.1"/>
    <property type="molecule type" value="Genomic_DNA"/>
</dbReference>
<evidence type="ECO:0000313" key="2">
    <source>
        <dbReference type="EMBL" id="KAF5314075.1"/>
    </source>
</evidence>
<feature type="region of interest" description="Disordered" evidence="1">
    <location>
        <begin position="178"/>
        <end position="220"/>
    </location>
</feature>
<accession>A0A8H5AZR0</accession>
<organism evidence="2 3">
    <name type="scientific">Ephemerocybe angulata</name>
    <dbReference type="NCBI Taxonomy" id="980116"/>
    <lineage>
        <taxon>Eukaryota</taxon>
        <taxon>Fungi</taxon>
        <taxon>Dikarya</taxon>
        <taxon>Basidiomycota</taxon>
        <taxon>Agaricomycotina</taxon>
        <taxon>Agaricomycetes</taxon>
        <taxon>Agaricomycetidae</taxon>
        <taxon>Agaricales</taxon>
        <taxon>Agaricineae</taxon>
        <taxon>Psathyrellaceae</taxon>
        <taxon>Ephemerocybe</taxon>
    </lineage>
</organism>